<dbReference type="InterPro" id="IPR036688">
    <property type="entry name" value="MoeA_C_domain_IV_sf"/>
</dbReference>
<dbReference type="Proteomes" id="UP000703590">
    <property type="component" value="Unassembled WGS sequence"/>
</dbReference>
<reference evidence="9" key="2">
    <citation type="submission" date="2021-02" db="EMBL/GenBank/DDBJ databases">
        <title>Sulfurospirillum tamanensis sp. nov.</title>
        <authorList>
            <person name="Merkel A.Y."/>
        </authorList>
    </citation>
    <scope>NUCLEOTIDE SEQUENCE [LARGE SCALE GENOMIC DNA]</scope>
    <source>
        <strain evidence="9">T05b</strain>
    </source>
</reference>
<dbReference type="CDD" id="cd00887">
    <property type="entry name" value="MoeA"/>
    <property type="match status" value="1"/>
</dbReference>
<dbReference type="InterPro" id="IPR036425">
    <property type="entry name" value="MoaB/Mog-like_dom_sf"/>
</dbReference>
<dbReference type="Pfam" id="PF03454">
    <property type="entry name" value="MoeA_C"/>
    <property type="match status" value="1"/>
</dbReference>
<comment type="pathway">
    <text evidence="2 6">Cofactor biosynthesis; molybdopterin biosynthesis.</text>
</comment>
<dbReference type="Pfam" id="PF00994">
    <property type="entry name" value="MoCF_biosynth"/>
    <property type="match status" value="1"/>
</dbReference>
<dbReference type="EC" id="2.10.1.1" evidence="6"/>
<dbReference type="SUPFAM" id="SSF63867">
    <property type="entry name" value="MoeA C-terminal domain-like"/>
    <property type="match status" value="1"/>
</dbReference>
<evidence type="ECO:0000256" key="1">
    <source>
        <dbReference type="ARBA" id="ARBA00002901"/>
    </source>
</evidence>
<dbReference type="InterPro" id="IPR036135">
    <property type="entry name" value="MoeA_linker/N_sf"/>
</dbReference>
<comment type="catalytic activity">
    <reaction evidence="5">
        <text>adenylyl-molybdopterin + molybdate = Mo-molybdopterin + AMP + H(+)</text>
        <dbReference type="Rhea" id="RHEA:35047"/>
        <dbReference type="ChEBI" id="CHEBI:15378"/>
        <dbReference type="ChEBI" id="CHEBI:36264"/>
        <dbReference type="ChEBI" id="CHEBI:62727"/>
        <dbReference type="ChEBI" id="CHEBI:71302"/>
        <dbReference type="ChEBI" id="CHEBI:456215"/>
        <dbReference type="EC" id="2.10.1.1"/>
    </reaction>
</comment>
<evidence type="ECO:0000256" key="2">
    <source>
        <dbReference type="ARBA" id="ARBA00005046"/>
    </source>
</evidence>
<evidence type="ECO:0000256" key="6">
    <source>
        <dbReference type="RuleBase" id="RU365090"/>
    </source>
</evidence>
<dbReference type="SUPFAM" id="SSF53218">
    <property type="entry name" value="Molybdenum cofactor biosynthesis proteins"/>
    <property type="match status" value="1"/>
</dbReference>
<name>A0ABS2WSG7_9BACT</name>
<dbReference type="SMART" id="SM00852">
    <property type="entry name" value="MoCF_biosynth"/>
    <property type="match status" value="1"/>
</dbReference>
<dbReference type="InterPro" id="IPR005110">
    <property type="entry name" value="MoeA_linker/N"/>
</dbReference>
<evidence type="ECO:0000259" key="7">
    <source>
        <dbReference type="SMART" id="SM00852"/>
    </source>
</evidence>
<dbReference type="Pfam" id="PF03453">
    <property type="entry name" value="MoeA_N"/>
    <property type="match status" value="1"/>
</dbReference>
<dbReference type="PROSITE" id="PS01079">
    <property type="entry name" value="MOCF_BIOSYNTHESIS_2"/>
    <property type="match status" value="1"/>
</dbReference>
<comment type="cofactor">
    <cofactor evidence="6">
        <name>Mg(2+)</name>
        <dbReference type="ChEBI" id="CHEBI:18420"/>
    </cofactor>
</comment>
<dbReference type="RefSeq" id="WP_205459144.1">
    <property type="nucleotide sequence ID" value="NZ_JAFHKK010000014.1"/>
</dbReference>
<keyword evidence="6" id="KW-0479">Metal-binding</keyword>
<dbReference type="Gene3D" id="2.170.190.11">
    <property type="entry name" value="Molybdopterin biosynthesis moea protein, domain 3"/>
    <property type="match status" value="1"/>
</dbReference>
<evidence type="ECO:0000256" key="5">
    <source>
        <dbReference type="ARBA" id="ARBA00047317"/>
    </source>
</evidence>
<evidence type="ECO:0000256" key="3">
    <source>
        <dbReference type="ARBA" id="ARBA00010763"/>
    </source>
</evidence>
<dbReference type="EMBL" id="JAFHKK010000014">
    <property type="protein sequence ID" value="MBN2964592.1"/>
    <property type="molecule type" value="Genomic_DNA"/>
</dbReference>
<evidence type="ECO:0000313" key="8">
    <source>
        <dbReference type="EMBL" id="MBN2964592.1"/>
    </source>
</evidence>
<dbReference type="Gene3D" id="2.40.340.10">
    <property type="entry name" value="MoeA, C-terminal, domain IV"/>
    <property type="match status" value="1"/>
</dbReference>
<reference evidence="8 9" key="3">
    <citation type="submission" date="2021-02" db="EMBL/GenBank/DDBJ databases">
        <authorList>
            <person name="Merkel A.Y."/>
        </authorList>
    </citation>
    <scope>NUCLEOTIDE SEQUENCE [LARGE SCALE GENOMIC DNA]</scope>
    <source>
        <strain evidence="8 9">T05b</strain>
    </source>
</reference>
<dbReference type="SUPFAM" id="SSF63882">
    <property type="entry name" value="MoeA N-terminal region -like"/>
    <property type="match status" value="1"/>
</dbReference>
<accession>A0ABS2WSG7</accession>
<keyword evidence="6" id="KW-0500">Molybdenum</keyword>
<protein>
    <recommendedName>
        <fullName evidence="6">Molybdopterin molybdenumtransferase</fullName>
        <ecNumber evidence="6">2.10.1.1</ecNumber>
    </recommendedName>
</protein>
<dbReference type="InterPro" id="IPR038987">
    <property type="entry name" value="MoeA-like"/>
</dbReference>
<keyword evidence="9" id="KW-1185">Reference proteome</keyword>
<evidence type="ECO:0000256" key="4">
    <source>
        <dbReference type="ARBA" id="ARBA00023150"/>
    </source>
</evidence>
<dbReference type="NCBIfam" id="TIGR00177">
    <property type="entry name" value="molyb_syn"/>
    <property type="match status" value="1"/>
</dbReference>
<keyword evidence="6" id="KW-0460">Magnesium</keyword>
<keyword evidence="4 6" id="KW-0501">Molybdenum cofactor biosynthesis</keyword>
<dbReference type="PANTHER" id="PTHR10192">
    <property type="entry name" value="MOLYBDOPTERIN BIOSYNTHESIS PROTEIN"/>
    <property type="match status" value="1"/>
</dbReference>
<dbReference type="InterPro" id="IPR005111">
    <property type="entry name" value="MoeA_C_domain_IV"/>
</dbReference>
<comment type="caution">
    <text evidence="8">The sequence shown here is derived from an EMBL/GenBank/DDBJ whole genome shotgun (WGS) entry which is preliminary data.</text>
</comment>
<sequence length="395" mass="42113">MELGLYEARDTLLSLVCPLKQTTFVPLNLALGRVTSEAIVCQKNLPSFNNAALDGFAFAHHEHAQTLRIKATIYAGRAQVPILEKDECYKIMTGAKVPEDADTIVAFEDALKYDEATVTLPPLVKKGNAFRVKGEEQAKGNVLIEAGTTLSPSHIAMLAAQGITQVPVVVRPRVAVVSTGDELKEPWEQSGEDEIHNCNSYALVALLQSAGFEADYSGVIPDSLEASKHFIGGLKIYDAVISSGGISAGEADFVREGLEANGFEAAFHGINIKPGRPTMVGRMGKTLVISLPGNPMAAFLNGFLLALPALKKLSGMGTVTPPFLRATNALAFTCKGGRNELVLGRIEAGVFTVTRSNKYGSGMLTPLLESNAVLVSEASQKHFDAGCEVWCVLLP</sequence>
<comment type="similarity">
    <text evidence="3 6">Belongs to the MoeA family.</text>
</comment>
<dbReference type="Gene3D" id="3.90.105.10">
    <property type="entry name" value="Molybdopterin biosynthesis moea protein, domain 2"/>
    <property type="match status" value="1"/>
</dbReference>
<comment type="function">
    <text evidence="1 6">Catalyzes the insertion of molybdate into adenylated molybdopterin with the concomitant release of AMP.</text>
</comment>
<feature type="domain" description="MoaB/Mog" evidence="7">
    <location>
        <begin position="175"/>
        <end position="312"/>
    </location>
</feature>
<evidence type="ECO:0000313" key="9">
    <source>
        <dbReference type="Proteomes" id="UP000703590"/>
    </source>
</evidence>
<gene>
    <name evidence="8" type="ORF">JWV37_07355</name>
</gene>
<proteinExistence type="inferred from homology"/>
<reference evidence="8 9" key="1">
    <citation type="submission" date="2021-02" db="EMBL/GenBank/DDBJ databases">
        <title>Sulfurospirillum tamanensis sp. nov.</title>
        <authorList>
            <person name="Frolova A."/>
            <person name="Merkel A."/>
            <person name="Slobodkin A."/>
        </authorList>
    </citation>
    <scope>NUCLEOTIDE SEQUENCE [LARGE SCALE GENOMIC DNA]</scope>
    <source>
        <strain evidence="8 9">T05b</strain>
    </source>
</reference>
<keyword evidence="6" id="KW-0808">Transferase</keyword>
<organism evidence="8 9">
    <name type="scientific">Sulfurospirillum tamanense</name>
    <dbReference type="NCBI Taxonomy" id="2813362"/>
    <lineage>
        <taxon>Bacteria</taxon>
        <taxon>Pseudomonadati</taxon>
        <taxon>Campylobacterota</taxon>
        <taxon>Epsilonproteobacteria</taxon>
        <taxon>Campylobacterales</taxon>
        <taxon>Sulfurospirillaceae</taxon>
        <taxon>Sulfurospirillum</taxon>
    </lineage>
</organism>
<dbReference type="InterPro" id="IPR008284">
    <property type="entry name" value="MoCF_biosynth_CS"/>
</dbReference>
<dbReference type="InterPro" id="IPR001453">
    <property type="entry name" value="MoaB/Mog_dom"/>
</dbReference>
<dbReference type="PANTHER" id="PTHR10192:SF5">
    <property type="entry name" value="GEPHYRIN"/>
    <property type="match status" value="1"/>
</dbReference>
<dbReference type="Gene3D" id="3.40.980.10">
    <property type="entry name" value="MoaB/Mog-like domain"/>
    <property type="match status" value="1"/>
</dbReference>